<evidence type="ECO:0000313" key="3">
    <source>
        <dbReference type="Proteomes" id="UP000649617"/>
    </source>
</evidence>
<dbReference type="AlphaFoldDB" id="A0A812MQI3"/>
<organism evidence="2 3">
    <name type="scientific">Symbiodinium pilosum</name>
    <name type="common">Dinoflagellate</name>
    <dbReference type="NCBI Taxonomy" id="2952"/>
    <lineage>
        <taxon>Eukaryota</taxon>
        <taxon>Sar</taxon>
        <taxon>Alveolata</taxon>
        <taxon>Dinophyceae</taxon>
        <taxon>Suessiales</taxon>
        <taxon>Symbiodiniaceae</taxon>
        <taxon>Symbiodinium</taxon>
    </lineage>
</organism>
<accession>A0A812MQI3</accession>
<gene>
    <name evidence="2" type="ORF">SPIL2461_LOCUS5618</name>
</gene>
<proteinExistence type="predicted"/>
<comment type="caution">
    <text evidence="2">The sequence shown here is derived from an EMBL/GenBank/DDBJ whole genome shotgun (WGS) entry which is preliminary data.</text>
</comment>
<evidence type="ECO:0000256" key="1">
    <source>
        <dbReference type="SAM" id="MobiDB-lite"/>
    </source>
</evidence>
<sequence length="178" mass="19717">MHPALLHWDRREPRRSGRSHLFQTSSAPQLPSVTAAADYLRLPRLAPAVHQREARHLGEQLRPQGWMASDIIVAEMENRLSIADALHKATQVSPLERQRWAAKPKTPPAPVSVPTAARALGPCGPGWGGVASTKLPSHPGYLPPWISNETWDTVQQVASRAATKRIVGKPWRPKVPKW</sequence>
<keyword evidence="3" id="KW-1185">Reference proteome</keyword>
<reference evidence="2" key="1">
    <citation type="submission" date="2021-02" db="EMBL/GenBank/DDBJ databases">
        <authorList>
            <person name="Dougan E. K."/>
            <person name="Rhodes N."/>
            <person name="Thang M."/>
            <person name="Chan C."/>
        </authorList>
    </citation>
    <scope>NUCLEOTIDE SEQUENCE</scope>
</reference>
<dbReference type="EMBL" id="CAJNIZ010008050">
    <property type="protein sequence ID" value="CAE7263706.1"/>
    <property type="molecule type" value="Genomic_DNA"/>
</dbReference>
<evidence type="ECO:0000313" key="2">
    <source>
        <dbReference type="EMBL" id="CAE7263706.1"/>
    </source>
</evidence>
<dbReference type="OrthoDB" id="418437at2759"/>
<name>A0A812MQI3_SYMPI</name>
<feature type="region of interest" description="Disordered" evidence="1">
    <location>
        <begin position="1"/>
        <end position="27"/>
    </location>
</feature>
<dbReference type="Proteomes" id="UP000649617">
    <property type="component" value="Unassembled WGS sequence"/>
</dbReference>
<protein>
    <submittedName>
        <fullName evidence="2">Uncharacterized protein</fullName>
    </submittedName>
</protein>
<feature type="non-terminal residue" evidence="2">
    <location>
        <position position="178"/>
    </location>
</feature>